<dbReference type="EMBL" id="JAHUTI010033215">
    <property type="protein sequence ID" value="MED6243288.1"/>
    <property type="molecule type" value="Genomic_DNA"/>
</dbReference>
<comment type="caution">
    <text evidence="1">The sequence shown here is derived from an EMBL/GenBank/DDBJ whole genome shotgun (WGS) entry which is preliminary data.</text>
</comment>
<organism evidence="1 2">
    <name type="scientific">Ataeniobius toweri</name>
    <dbReference type="NCBI Taxonomy" id="208326"/>
    <lineage>
        <taxon>Eukaryota</taxon>
        <taxon>Metazoa</taxon>
        <taxon>Chordata</taxon>
        <taxon>Craniata</taxon>
        <taxon>Vertebrata</taxon>
        <taxon>Euteleostomi</taxon>
        <taxon>Actinopterygii</taxon>
        <taxon>Neopterygii</taxon>
        <taxon>Teleostei</taxon>
        <taxon>Neoteleostei</taxon>
        <taxon>Acanthomorphata</taxon>
        <taxon>Ovalentaria</taxon>
        <taxon>Atherinomorphae</taxon>
        <taxon>Cyprinodontiformes</taxon>
        <taxon>Goodeidae</taxon>
        <taxon>Ataeniobius</taxon>
    </lineage>
</organism>
<evidence type="ECO:0000313" key="1">
    <source>
        <dbReference type="EMBL" id="MED6243288.1"/>
    </source>
</evidence>
<keyword evidence="2" id="KW-1185">Reference proteome</keyword>
<reference evidence="1 2" key="1">
    <citation type="submission" date="2021-07" db="EMBL/GenBank/DDBJ databases">
        <authorList>
            <person name="Palmer J.M."/>
        </authorList>
    </citation>
    <scope>NUCLEOTIDE SEQUENCE [LARGE SCALE GENOMIC DNA]</scope>
    <source>
        <strain evidence="1 2">AT_MEX2019</strain>
        <tissue evidence="1">Muscle</tissue>
    </source>
</reference>
<name>A0ABU7AYX4_9TELE</name>
<sequence>MALCVNVGVVCTSQFILEPRPGSCAPFRAVFMSISIRFSVIMFQDCFTVSQGKNCDVCICQHILPTILSSVTLGVRLLYFPSSQEGKCEIKHKWLFQNKG</sequence>
<proteinExistence type="predicted"/>
<evidence type="ECO:0000313" key="2">
    <source>
        <dbReference type="Proteomes" id="UP001345963"/>
    </source>
</evidence>
<accession>A0ABU7AYX4</accession>
<protein>
    <submittedName>
        <fullName evidence="1">Uncharacterized protein</fullName>
    </submittedName>
</protein>
<gene>
    <name evidence="1" type="ORF">ATANTOWER_017972</name>
</gene>
<dbReference type="Proteomes" id="UP001345963">
    <property type="component" value="Unassembled WGS sequence"/>
</dbReference>